<feature type="repeat" description="WD" evidence="3">
    <location>
        <begin position="425"/>
        <end position="466"/>
    </location>
</feature>
<evidence type="ECO:0000256" key="2">
    <source>
        <dbReference type="ARBA" id="ARBA00022737"/>
    </source>
</evidence>
<dbReference type="PANTHER" id="PTHR19872:SF7">
    <property type="entry name" value="F-BOX AND WD REPEAT DOMAIN CONTAINING PROTEIN 10B-RELATED"/>
    <property type="match status" value="1"/>
</dbReference>
<reference evidence="5" key="1">
    <citation type="submission" date="2025-08" db="UniProtKB">
        <authorList>
            <consortium name="Ensembl"/>
        </authorList>
    </citation>
    <scope>IDENTIFICATION</scope>
</reference>
<evidence type="ECO:0000313" key="6">
    <source>
        <dbReference type="Proteomes" id="UP000694424"/>
    </source>
</evidence>
<dbReference type="AlphaFoldDB" id="A0A8B9QC31"/>
<keyword evidence="6" id="KW-1185">Reference proteome</keyword>
<dbReference type="InterPro" id="IPR051075">
    <property type="entry name" value="SCF_subunit_WD-repeat"/>
</dbReference>
<dbReference type="Pfam" id="PF00646">
    <property type="entry name" value="F-box"/>
    <property type="match status" value="1"/>
</dbReference>
<sequence length="998" mass="112963">MERQEYSLYSAPSLRCGKETDLVPVCETCETCVLAWRIFSTKEWFLRAGALTQRKFLLGIIKRFDSFSLLSYIERLLRVTQEKDFTYVRSQISYSLRDRNTFSSNGALDPQRLEQEMQGTWWWFADSSYWTKANYTLLLLKLCDAKLLFTAADLVREQIILARPGKQDADGRGELPPANRHQCSLISACQFRCLLGGQPSTVSVRPQNSEYVFQKGPGMVDKSSVVSLVAPGVTVVPVSLQSVSHVNKYKDFIRCLPTHLSNYILGLLDQKSLNTCAAVSKCWAFLAKEVKKEHVSQKIIQEEILCLQGSCPRGVVSNYAKIVNVTIPRLNKAGDVIHVKDHKWSSKMKEEDSLQLAYHGLQTDTIQLEERNVFCGSYNIRVLTDQSDPNRVIHYSGGNLVAVGSADRKVRFLGVLEMKEVPPLLSGHAGSIKALYLNEKEGFVLSASFDLSIRCWDIYSGACMKIFNGHSGTITCLDLYKDKFVSGAKDGMVKVWDLESRKCLKTLKHNNTIWVVKMNGTHIVSGCDKGLVKVWYADTGTLIKVLEGHQGPVKCLSFDRWHLVTGSTDGYALAWSMLGNHKRCLTAFRHPKGVLFLEFLYLRVISGCADGKIRIFNYLTGSCLKVMRANSRGDPISSFCVAENRMVINALSCLLMFQFEDVKWNYMLKTDRKMAGKKKEQRKGPSSKTPVHFQQMKHHKVSQKTYQLPLEMKDADQLMLSYLIYGESEYGFSIYVPAHADRTEATLPYKKKRGPSCPMSPNRILLTVSTLQNSYKSALVSSNIKHTPTAMEAWEPPLHQQEHPEKMQIYKTPMEHKKDQTVQLQHMRSNNDSLTMKRISTPFETERLQLKLINSLHGPTVKSSIPAPSIVHPNFIPLPEVGVQLTGHFTTSSEPIKSTPMIVQVKTDAVSRKKKPFLQYAADPYWINSGFRLLTRKQKVAYQEATTVQYQANQTKLIEDQQKEHKKAWLRKIKGLPIDSFTKEGKIAAPELGLNTFI</sequence>
<accession>A0A8B9QC31</accession>
<protein>
    <recommendedName>
        <fullName evidence="4">F-box domain-containing protein</fullName>
    </recommendedName>
</protein>
<keyword evidence="2" id="KW-0677">Repeat</keyword>
<keyword evidence="1 3" id="KW-0853">WD repeat</keyword>
<feature type="repeat" description="WD" evidence="3">
    <location>
        <begin position="546"/>
        <end position="577"/>
    </location>
</feature>
<organism evidence="5 6">
    <name type="scientific">Apteryx owenii</name>
    <name type="common">Little spotted kiwi</name>
    <dbReference type="NCBI Taxonomy" id="8824"/>
    <lineage>
        <taxon>Eukaryota</taxon>
        <taxon>Metazoa</taxon>
        <taxon>Chordata</taxon>
        <taxon>Craniata</taxon>
        <taxon>Vertebrata</taxon>
        <taxon>Euteleostomi</taxon>
        <taxon>Archelosauria</taxon>
        <taxon>Archosauria</taxon>
        <taxon>Dinosauria</taxon>
        <taxon>Saurischia</taxon>
        <taxon>Theropoda</taxon>
        <taxon>Coelurosauria</taxon>
        <taxon>Aves</taxon>
        <taxon>Palaeognathae</taxon>
        <taxon>Apterygiformes</taxon>
        <taxon>Apterygidae</taxon>
        <taxon>Apteryx</taxon>
    </lineage>
</organism>
<dbReference type="InterPro" id="IPR036322">
    <property type="entry name" value="WD40_repeat_dom_sf"/>
</dbReference>
<evidence type="ECO:0000256" key="1">
    <source>
        <dbReference type="ARBA" id="ARBA00022574"/>
    </source>
</evidence>
<proteinExistence type="predicted"/>
<dbReference type="InterPro" id="IPR001680">
    <property type="entry name" value="WD40_rpt"/>
</dbReference>
<dbReference type="PROSITE" id="PS50294">
    <property type="entry name" value="WD_REPEATS_REGION"/>
    <property type="match status" value="2"/>
</dbReference>
<evidence type="ECO:0000256" key="3">
    <source>
        <dbReference type="PROSITE-ProRule" id="PRU00221"/>
    </source>
</evidence>
<dbReference type="Ensembl" id="ENSAOWT00000026497.1">
    <property type="protein sequence ID" value="ENSAOWP00000023392.1"/>
    <property type="gene ID" value="ENSAOWG00000015789.1"/>
</dbReference>
<reference evidence="5" key="2">
    <citation type="submission" date="2025-09" db="UniProtKB">
        <authorList>
            <consortium name="Ensembl"/>
        </authorList>
    </citation>
    <scope>IDENTIFICATION</scope>
</reference>
<dbReference type="Proteomes" id="UP000694424">
    <property type="component" value="Unplaced"/>
</dbReference>
<dbReference type="PANTHER" id="PTHR19872">
    <property type="entry name" value="UBIQUITIN LIGASE SPECIFICITY FACTOR/HREP PROTEIN"/>
    <property type="match status" value="1"/>
</dbReference>
<dbReference type="Gene3D" id="2.130.10.10">
    <property type="entry name" value="YVTN repeat-like/Quinoprotein amine dehydrogenase"/>
    <property type="match status" value="1"/>
</dbReference>
<dbReference type="InterPro" id="IPR001810">
    <property type="entry name" value="F-box_dom"/>
</dbReference>
<dbReference type="CDD" id="cd00200">
    <property type="entry name" value="WD40"/>
    <property type="match status" value="1"/>
</dbReference>
<evidence type="ECO:0000259" key="4">
    <source>
        <dbReference type="Pfam" id="PF00646"/>
    </source>
</evidence>
<dbReference type="InterPro" id="IPR015943">
    <property type="entry name" value="WD40/YVTN_repeat-like_dom_sf"/>
</dbReference>
<dbReference type="Pfam" id="PF00400">
    <property type="entry name" value="WD40"/>
    <property type="match status" value="4"/>
</dbReference>
<dbReference type="PROSITE" id="PS50082">
    <property type="entry name" value="WD_REPEATS_2"/>
    <property type="match status" value="3"/>
</dbReference>
<name>A0A8B9QC31_APTOW</name>
<dbReference type="SMART" id="SM00320">
    <property type="entry name" value="WD40"/>
    <property type="match status" value="6"/>
</dbReference>
<dbReference type="SUPFAM" id="SSF50978">
    <property type="entry name" value="WD40 repeat-like"/>
    <property type="match status" value="1"/>
</dbReference>
<dbReference type="SUPFAM" id="SSF81383">
    <property type="entry name" value="F-box domain"/>
    <property type="match status" value="1"/>
</dbReference>
<feature type="repeat" description="WD" evidence="3">
    <location>
        <begin position="467"/>
        <end position="506"/>
    </location>
</feature>
<dbReference type="InterPro" id="IPR036047">
    <property type="entry name" value="F-box-like_dom_sf"/>
</dbReference>
<evidence type="ECO:0000313" key="5">
    <source>
        <dbReference type="Ensembl" id="ENSAOWP00000023392.1"/>
    </source>
</evidence>
<feature type="domain" description="F-box" evidence="4">
    <location>
        <begin position="255"/>
        <end position="291"/>
    </location>
</feature>
<dbReference type="CDD" id="cd22136">
    <property type="entry name" value="F-box_FBXW10"/>
    <property type="match status" value="1"/>
</dbReference>
<dbReference type="Gene3D" id="1.20.1280.50">
    <property type="match status" value="1"/>
</dbReference>